<protein>
    <submittedName>
        <fullName evidence="2">Efflux RND transporter periplasmic adaptor subunit</fullName>
    </submittedName>
</protein>
<gene>
    <name evidence="2" type="ORF">ACFO0C_42680</name>
</gene>
<feature type="compositionally biased region" description="Pro residues" evidence="1">
    <location>
        <begin position="155"/>
        <end position="174"/>
    </location>
</feature>
<dbReference type="RefSeq" id="WP_378072554.1">
    <property type="nucleotide sequence ID" value="NZ_JBHSBL010000028.1"/>
</dbReference>
<evidence type="ECO:0000313" key="3">
    <source>
        <dbReference type="Proteomes" id="UP001595867"/>
    </source>
</evidence>
<organism evidence="2 3">
    <name type="scientific">Actinoplanes subglobosus</name>
    <dbReference type="NCBI Taxonomy" id="1547892"/>
    <lineage>
        <taxon>Bacteria</taxon>
        <taxon>Bacillati</taxon>
        <taxon>Actinomycetota</taxon>
        <taxon>Actinomycetes</taxon>
        <taxon>Micromonosporales</taxon>
        <taxon>Micromonosporaceae</taxon>
        <taxon>Actinoplanes</taxon>
    </lineage>
</organism>
<evidence type="ECO:0000256" key="1">
    <source>
        <dbReference type="SAM" id="MobiDB-lite"/>
    </source>
</evidence>
<comment type="caution">
    <text evidence="2">The sequence shown here is derived from an EMBL/GenBank/DDBJ whole genome shotgun (WGS) entry which is preliminary data.</text>
</comment>
<reference evidence="3" key="1">
    <citation type="journal article" date="2019" name="Int. J. Syst. Evol. Microbiol.">
        <title>The Global Catalogue of Microorganisms (GCM) 10K type strain sequencing project: providing services to taxonomists for standard genome sequencing and annotation.</title>
        <authorList>
            <consortium name="The Broad Institute Genomics Platform"/>
            <consortium name="The Broad Institute Genome Sequencing Center for Infectious Disease"/>
            <person name="Wu L."/>
            <person name="Ma J."/>
        </authorList>
    </citation>
    <scope>NUCLEOTIDE SEQUENCE [LARGE SCALE GENOMIC DNA]</scope>
    <source>
        <strain evidence="3">TBRC 5832</strain>
    </source>
</reference>
<feature type="region of interest" description="Disordered" evidence="1">
    <location>
        <begin position="150"/>
        <end position="175"/>
    </location>
</feature>
<sequence length="385" mass="39239">MPAHSHLRRIGFAAGALALLSGGAFLLTEPRSAASPAPATTDPVATAKLERRDLSTSKSISGSIGYGNPRAVEGHRQATVTWLPAPGASIKRGQQLYRADDRPVPLFYGGMPLYREIAGKGLVGRDVEIVAGNLSELGYSLGYRPRPGTWVTPPAASPSPSPSTPSASTPPVPPVKIKKGEGVLTSGMIAAIRKWQRDLGLPETGTIAVGDVEVLSGAVRVDSVAVQPGAPANGPLMAVTPTRKVITVSAGMSEAASIERGAAVTVVLPDEREIPARVLSVGRTLAAPEGTIGDGTPQLTVTVTVDDPAGIAKIDSADVTVAFAGKSRPDVLAAPVEALIALAEGGYAVQTSSGLVAVTTGMFAQGWVEITGDGLTEGTDVVVAS</sequence>
<keyword evidence="3" id="KW-1185">Reference proteome</keyword>
<accession>A0ABV8J552</accession>
<dbReference type="Proteomes" id="UP001595867">
    <property type="component" value="Unassembled WGS sequence"/>
</dbReference>
<proteinExistence type="predicted"/>
<name>A0ABV8J552_9ACTN</name>
<evidence type="ECO:0000313" key="2">
    <source>
        <dbReference type="EMBL" id="MFC4071684.1"/>
    </source>
</evidence>
<dbReference type="EMBL" id="JBHSBL010000028">
    <property type="protein sequence ID" value="MFC4071684.1"/>
    <property type="molecule type" value="Genomic_DNA"/>
</dbReference>